<organism evidence="1 2">
    <name type="scientific">Oryza meyeriana var. granulata</name>
    <dbReference type="NCBI Taxonomy" id="110450"/>
    <lineage>
        <taxon>Eukaryota</taxon>
        <taxon>Viridiplantae</taxon>
        <taxon>Streptophyta</taxon>
        <taxon>Embryophyta</taxon>
        <taxon>Tracheophyta</taxon>
        <taxon>Spermatophyta</taxon>
        <taxon>Magnoliopsida</taxon>
        <taxon>Liliopsida</taxon>
        <taxon>Poales</taxon>
        <taxon>Poaceae</taxon>
        <taxon>BOP clade</taxon>
        <taxon>Oryzoideae</taxon>
        <taxon>Oryzeae</taxon>
        <taxon>Oryzinae</taxon>
        <taxon>Oryza</taxon>
        <taxon>Oryza meyeriana</taxon>
    </lineage>
</organism>
<protein>
    <submittedName>
        <fullName evidence="1">Uncharacterized protein</fullName>
    </submittedName>
</protein>
<proteinExistence type="predicted"/>
<dbReference type="AlphaFoldDB" id="A0A6G1F8J9"/>
<dbReference type="EMBL" id="SPHZ02000001">
    <property type="protein sequence ID" value="KAF0933184.1"/>
    <property type="molecule type" value="Genomic_DNA"/>
</dbReference>
<dbReference type="Proteomes" id="UP000479710">
    <property type="component" value="Unassembled WGS sequence"/>
</dbReference>
<dbReference type="OrthoDB" id="657274at2759"/>
<accession>A0A6G1F8J9</accession>
<sequence length="67" mass="7659">MNLEEVYWKAYMEDKTIKWIYLLEYIHKIVSVSLKQIQEQHDGALSGLTLEGLSEAASKPINDCSDA</sequence>
<evidence type="ECO:0000313" key="1">
    <source>
        <dbReference type="EMBL" id="KAF0933184.1"/>
    </source>
</evidence>
<evidence type="ECO:0000313" key="2">
    <source>
        <dbReference type="Proteomes" id="UP000479710"/>
    </source>
</evidence>
<name>A0A6G1F8J9_9ORYZ</name>
<comment type="caution">
    <text evidence="1">The sequence shown here is derived from an EMBL/GenBank/DDBJ whole genome shotgun (WGS) entry which is preliminary data.</text>
</comment>
<gene>
    <name evidence="1" type="ORF">E2562_016132</name>
</gene>
<reference evidence="1 2" key="1">
    <citation type="submission" date="2019-11" db="EMBL/GenBank/DDBJ databases">
        <title>Whole genome sequence of Oryza granulata.</title>
        <authorList>
            <person name="Li W."/>
        </authorList>
    </citation>
    <scope>NUCLEOTIDE SEQUENCE [LARGE SCALE GENOMIC DNA]</scope>
    <source>
        <strain evidence="2">cv. Menghai</strain>
        <tissue evidence="1">Leaf</tissue>
    </source>
</reference>
<keyword evidence="2" id="KW-1185">Reference proteome</keyword>